<feature type="transmembrane region" description="Helical" evidence="1">
    <location>
        <begin position="374"/>
        <end position="393"/>
    </location>
</feature>
<dbReference type="Proteomes" id="UP000019473">
    <property type="component" value="Unassembled WGS sequence"/>
</dbReference>
<dbReference type="OrthoDB" id="4160626at2759"/>
<dbReference type="RefSeq" id="XP_007754329.1">
    <property type="nucleotide sequence ID" value="XM_007756139.1"/>
</dbReference>
<gene>
    <name evidence="2" type="ORF">A1O7_02104</name>
</gene>
<name>W9W9K0_9EURO</name>
<comment type="caution">
    <text evidence="2">The sequence shown here is derived from an EMBL/GenBank/DDBJ whole genome shotgun (WGS) entry which is preliminary data.</text>
</comment>
<dbReference type="AlphaFoldDB" id="W9W9K0"/>
<organism evidence="2 3">
    <name type="scientific">Cladophialophora yegresii CBS 114405</name>
    <dbReference type="NCBI Taxonomy" id="1182544"/>
    <lineage>
        <taxon>Eukaryota</taxon>
        <taxon>Fungi</taxon>
        <taxon>Dikarya</taxon>
        <taxon>Ascomycota</taxon>
        <taxon>Pezizomycotina</taxon>
        <taxon>Eurotiomycetes</taxon>
        <taxon>Chaetothyriomycetidae</taxon>
        <taxon>Chaetothyriales</taxon>
        <taxon>Herpotrichiellaceae</taxon>
        <taxon>Cladophialophora</taxon>
    </lineage>
</organism>
<keyword evidence="1" id="KW-0812">Transmembrane</keyword>
<feature type="transmembrane region" description="Helical" evidence="1">
    <location>
        <begin position="413"/>
        <end position="432"/>
    </location>
</feature>
<reference evidence="2 3" key="1">
    <citation type="submission" date="2013-03" db="EMBL/GenBank/DDBJ databases">
        <title>The Genome Sequence of Cladophialophora yegresii CBS 114405.</title>
        <authorList>
            <consortium name="The Broad Institute Genomics Platform"/>
            <person name="Cuomo C."/>
            <person name="de Hoog S."/>
            <person name="Gorbushina A."/>
            <person name="Walker B."/>
            <person name="Young S.K."/>
            <person name="Zeng Q."/>
            <person name="Gargeya S."/>
            <person name="Fitzgerald M."/>
            <person name="Haas B."/>
            <person name="Abouelleil A."/>
            <person name="Allen A.W."/>
            <person name="Alvarado L."/>
            <person name="Arachchi H.M."/>
            <person name="Berlin A.M."/>
            <person name="Chapman S.B."/>
            <person name="Gainer-Dewar J."/>
            <person name="Goldberg J."/>
            <person name="Griggs A."/>
            <person name="Gujja S."/>
            <person name="Hansen M."/>
            <person name="Howarth C."/>
            <person name="Imamovic A."/>
            <person name="Ireland A."/>
            <person name="Larimer J."/>
            <person name="McCowan C."/>
            <person name="Murphy C."/>
            <person name="Pearson M."/>
            <person name="Poon T.W."/>
            <person name="Priest M."/>
            <person name="Roberts A."/>
            <person name="Saif S."/>
            <person name="Shea T."/>
            <person name="Sisk P."/>
            <person name="Sykes S."/>
            <person name="Wortman J."/>
            <person name="Nusbaum C."/>
            <person name="Birren B."/>
        </authorList>
    </citation>
    <scope>NUCLEOTIDE SEQUENCE [LARGE SCALE GENOMIC DNA]</scope>
    <source>
        <strain evidence="2 3">CBS 114405</strain>
    </source>
</reference>
<dbReference type="HOGENOM" id="CLU_628509_0_0_1"/>
<dbReference type="EMBL" id="AMGW01000002">
    <property type="protein sequence ID" value="EXJ61675.1"/>
    <property type="molecule type" value="Genomic_DNA"/>
</dbReference>
<dbReference type="VEuPathDB" id="FungiDB:A1O7_02104"/>
<evidence type="ECO:0000313" key="3">
    <source>
        <dbReference type="Proteomes" id="UP000019473"/>
    </source>
</evidence>
<dbReference type="GeneID" id="19176714"/>
<sequence>MSTIVRVNGDSKAMSMLLRRNCQRLFRKSFQPPSVEMSIRKQRAPPTGRQVEAVMKYLVLKEDSDCRQPQPTIHVATARRVTNALTAKEIYDSALDPALVPQPLTLRGQHRNVSAPAALQTTRSDTPRFAAVSKVVTGDDTSHTYFRSRPRSHQHALLDTSARLIAGGIGAADVAQFMGLTLQELVHEIARFTLAARDTPSIVEEEIRTFYASNPASLDSRLLRSGEIPPNITDMHVTDTQGDQVQNEEALYDSQSDAAEEGPWTSIEEVASGEGSVEDGAHQHDDGVSVYHDTLESLEKGSVPHQQPIQQREHHTTTCCRRPPWLEFWHRHIPDALPAQTTQASLSNTTGSSSSQIAQPSTLAPLLMGIRTTIFASLAIIIGRLLGILLSELQTLLANQEYSLINILDTVSGWARVVALLLAMVLCVQLYARKRS</sequence>
<protein>
    <submittedName>
        <fullName evidence="2">Uncharacterized protein</fullName>
    </submittedName>
</protein>
<keyword evidence="3" id="KW-1185">Reference proteome</keyword>
<keyword evidence="1" id="KW-1133">Transmembrane helix</keyword>
<accession>W9W9K0</accession>
<proteinExistence type="predicted"/>
<evidence type="ECO:0000313" key="2">
    <source>
        <dbReference type="EMBL" id="EXJ61675.1"/>
    </source>
</evidence>
<keyword evidence="1" id="KW-0472">Membrane</keyword>
<evidence type="ECO:0000256" key="1">
    <source>
        <dbReference type="SAM" id="Phobius"/>
    </source>
</evidence>